<feature type="transmembrane region" description="Helical" evidence="7">
    <location>
        <begin position="90"/>
        <end position="110"/>
    </location>
</feature>
<feature type="domain" description="Major facilitator superfamily (MFS) profile" evidence="8">
    <location>
        <begin position="52"/>
        <end position="159"/>
    </location>
</feature>
<dbReference type="RefSeq" id="XP_066693133.1">
    <property type="nucleotide sequence ID" value="XM_066850895.1"/>
</dbReference>
<keyword evidence="3 7" id="KW-0812">Transmembrane</keyword>
<name>A0ABR1PTN0_9PEZI</name>
<dbReference type="PROSITE" id="PS50850">
    <property type="entry name" value="MFS"/>
    <property type="match status" value="1"/>
</dbReference>
<dbReference type="InterPro" id="IPR011701">
    <property type="entry name" value="MFS"/>
</dbReference>
<proteinExistence type="predicted"/>
<dbReference type="SUPFAM" id="SSF103473">
    <property type="entry name" value="MFS general substrate transporter"/>
    <property type="match status" value="1"/>
</dbReference>
<dbReference type="GeneID" id="92083957"/>
<evidence type="ECO:0000256" key="2">
    <source>
        <dbReference type="ARBA" id="ARBA00022448"/>
    </source>
</evidence>
<evidence type="ECO:0000313" key="9">
    <source>
        <dbReference type="EMBL" id="KAK7937805.1"/>
    </source>
</evidence>
<evidence type="ECO:0000256" key="1">
    <source>
        <dbReference type="ARBA" id="ARBA00004141"/>
    </source>
</evidence>
<keyword evidence="5 7" id="KW-0472">Membrane</keyword>
<evidence type="ECO:0000256" key="7">
    <source>
        <dbReference type="SAM" id="Phobius"/>
    </source>
</evidence>
<feature type="transmembrane region" description="Helical" evidence="7">
    <location>
        <begin position="117"/>
        <end position="139"/>
    </location>
</feature>
<evidence type="ECO:0000256" key="5">
    <source>
        <dbReference type="ARBA" id="ARBA00023136"/>
    </source>
</evidence>
<comment type="subcellular location">
    <subcellularLocation>
        <location evidence="1">Membrane</location>
        <topology evidence="1">Multi-pass membrane protein</topology>
    </subcellularLocation>
</comment>
<evidence type="ECO:0000313" key="10">
    <source>
        <dbReference type="Proteomes" id="UP001391051"/>
    </source>
</evidence>
<dbReference type="InterPro" id="IPR036259">
    <property type="entry name" value="MFS_trans_sf"/>
</dbReference>
<keyword evidence="10" id="KW-1185">Reference proteome</keyword>
<organism evidence="9 10">
    <name type="scientific">Apiospora aurea</name>
    <dbReference type="NCBI Taxonomy" id="335848"/>
    <lineage>
        <taxon>Eukaryota</taxon>
        <taxon>Fungi</taxon>
        <taxon>Dikarya</taxon>
        <taxon>Ascomycota</taxon>
        <taxon>Pezizomycotina</taxon>
        <taxon>Sordariomycetes</taxon>
        <taxon>Xylariomycetidae</taxon>
        <taxon>Amphisphaeriales</taxon>
        <taxon>Apiosporaceae</taxon>
        <taxon>Apiospora</taxon>
    </lineage>
</organism>
<dbReference type="Gene3D" id="1.20.1720.10">
    <property type="entry name" value="Multidrug resistance protein D"/>
    <property type="match status" value="1"/>
</dbReference>
<sequence>MKASENNEQAGREAIEKTANGNDSSELAVSMEGPETQAAAYSAFTKSQKRWITPIAALAGWFSTASSFIFFPVIPFLAQGLGVSVQNVNLTVTSYLIASGVFPSVTGSVADRYGRRLAFVVSLGVYAAANLGLALQHSFPVLFVLRMLQSAAISGKGLA</sequence>
<protein>
    <recommendedName>
        <fullName evidence="8">Major facilitator superfamily (MFS) profile domain-containing protein</fullName>
    </recommendedName>
</protein>
<evidence type="ECO:0000256" key="4">
    <source>
        <dbReference type="ARBA" id="ARBA00022989"/>
    </source>
</evidence>
<feature type="region of interest" description="Disordered" evidence="6">
    <location>
        <begin position="1"/>
        <end position="27"/>
    </location>
</feature>
<dbReference type="PANTHER" id="PTHR23502">
    <property type="entry name" value="MAJOR FACILITATOR SUPERFAMILY"/>
    <property type="match status" value="1"/>
</dbReference>
<dbReference type="Pfam" id="PF07690">
    <property type="entry name" value="MFS_1"/>
    <property type="match status" value="1"/>
</dbReference>
<accession>A0ABR1PTN0</accession>
<evidence type="ECO:0000259" key="8">
    <source>
        <dbReference type="PROSITE" id="PS50850"/>
    </source>
</evidence>
<dbReference type="EMBL" id="JAQQWE010000010">
    <property type="protein sequence ID" value="KAK7937805.1"/>
    <property type="molecule type" value="Genomic_DNA"/>
</dbReference>
<comment type="caution">
    <text evidence="9">The sequence shown here is derived from an EMBL/GenBank/DDBJ whole genome shotgun (WGS) entry which is preliminary data.</text>
</comment>
<feature type="transmembrane region" description="Helical" evidence="7">
    <location>
        <begin position="55"/>
        <end position="78"/>
    </location>
</feature>
<gene>
    <name evidence="9" type="ORF">PG986_014673</name>
</gene>
<dbReference type="PANTHER" id="PTHR23502:SF51">
    <property type="entry name" value="QUINIDINE RESISTANCE PROTEIN 1-RELATED"/>
    <property type="match status" value="1"/>
</dbReference>
<dbReference type="InterPro" id="IPR020846">
    <property type="entry name" value="MFS_dom"/>
</dbReference>
<keyword evidence="2" id="KW-0813">Transport</keyword>
<evidence type="ECO:0000256" key="3">
    <source>
        <dbReference type="ARBA" id="ARBA00022692"/>
    </source>
</evidence>
<dbReference type="Proteomes" id="UP001391051">
    <property type="component" value="Unassembled WGS sequence"/>
</dbReference>
<evidence type="ECO:0000256" key="6">
    <source>
        <dbReference type="SAM" id="MobiDB-lite"/>
    </source>
</evidence>
<reference evidence="9 10" key="1">
    <citation type="submission" date="2023-01" db="EMBL/GenBank/DDBJ databases">
        <title>Analysis of 21 Apiospora genomes using comparative genomics revels a genus with tremendous synthesis potential of carbohydrate active enzymes and secondary metabolites.</title>
        <authorList>
            <person name="Sorensen T."/>
        </authorList>
    </citation>
    <scope>NUCLEOTIDE SEQUENCE [LARGE SCALE GENOMIC DNA]</scope>
    <source>
        <strain evidence="9 10">CBS 24483</strain>
    </source>
</reference>
<keyword evidence="4 7" id="KW-1133">Transmembrane helix</keyword>